<evidence type="ECO:0000256" key="2">
    <source>
        <dbReference type="SAM" id="SignalP"/>
    </source>
</evidence>
<feature type="domain" description="Ricin B lectin" evidence="3">
    <location>
        <begin position="153"/>
        <end position="277"/>
    </location>
</feature>
<feature type="transmembrane region" description="Helical" evidence="1">
    <location>
        <begin position="117"/>
        <end position="134"/>
    </location>
</feature>
<dbReference type="CDD" id="cd23418">
    <property type="entry name" value="beta-trefoil_Ricin_XLN-like"/>
    <property type="match status" value="1"/>
</dbReference>
<feature type="chain" id="PRO_5013708361" description="Ricin B lectin domain-containing protein" evidence="2">
    <location>
        <begin position="33"/>
        <end position="277"/>
    </location>
</feature>
<evidence type="ECO:0000313" key="4">
    <source>
        <dbReference type="EMBL" id="PIM54039.1"/>
    </source>
</evidence>
<evidence type="ECO:0000313" key="5">
    <source>
        <dbReference type="Proteomes" id="UP000231501"/>
    </source>
</evidence>
<dbReference type="AlphaFoldDB" id="A0A2G9CEW6"/>
<proteinExistence type="predicted"/>
<protein>
    <recommendedName>
        <fullName evidence="3">Ricin B lectin domain-containing protein</fullName>
    </recommendedName>
</protein>
<gene>
    <name evidence="4" type="ORF">CS062_06075</name>
</gene>
<dbReference type="SUPFAM" id="SSF50370">
    <property type="entry name" value="Ricin B-like lectins"/>
    <property type="match status" value="1"/>
</dbReference>
<name>A0A2G9CEW6_9BURK</name>
<reference evidence="4 5" key="1">
    <citation type="submission" date="2017-11" db="EMBL/GenBank/DDBJ databases">
        <title>Draft genome sequence of Mitsuaria sp. HWN-4.</title>
        <authorList>
            <person name="Gundlapally S.R."/>
        </authorList>
    </citation>
    <scope>NUCLEOTIDE SEQUENCE [LARGE SCALE GENOMIC DNA]</scope>
    <source>
        <strain evidence="4 5">HWN-4</strain>
    </source>
</reference>
<dbReference type="InterPro" id="IPR021381">
    <property type="entry name" value="DUF3011"/>
</dbReference>
<dbReference type="Proteomes" id="UP000231501">
    <property type="component" value="Unassembled WGS sequence"/>
</dbReference>
<keyword evidence="1" id="KW-0472">Membrane</keyword>
<dbReference type="SMART" id="SM00458">
    <property type="entry name" value="RICIN"/>
    <property type="match status" value="1"/>
</dbReference>
<sequence length="277" mass="29426">MKTSDRRGRWTRRAIALPVAASLLMGGTSAWAAEQTIELSSRGGYQSHRLPDGTTEVELVQQTAGGCRFGRTWGYDLGGKELWVDGGCGGRFRITTSAAAGGDGAGNASNSDNSSNIGAAVAAAAVIAGIALIASKDKDKDRDRDDGWQDDGGWNGRQIRGKGGLCLDIEGGARPGRNLIVYDCNGGGNQRFEWNRNGELRVGGLCLDVADRNTSDGARVMAFTCNGGANQRWRARGGEIHSVDSGKCLDIENGRARPGTAVIMYRCNGGENQRWSW</sequence>
<dbReference type="InterPro" id="IPR000772">
    <property type="entry name" value="Ricin_B_lectin"/>
</dbReference>
<evidence type="ECO:0000259" key="3">
    <source>
        <dbReference type="SMART" id="SM00458"/>
    </source>
</evidence>
<accession>A0A2G9CEW6</accession>
<evidence type="ECO:0000256" key="1">
    <source>
        <dbReference type="SAM" id="Phobius"/>
    </source>
</evidence>
<dbReference type="InterPro" id="IPR035992">
    <property type="entry name" value="Ricin_B-like_lectins"/>
</dbReference>
<keyword evidence="2" id="KW-0732">Signal</keyword>
<dbReference type="EMBL" id="PEOG01000013">
    <property type="protein sequence ID" value="PIM54039.1"/>
    <property type="molecule type" value="Genomic_DNA"/>
</dbReference>
<organism evidence="4 5">
    <name type="scientific">Roseateles chitinivorans</name>
    <dbReference type="NCBI Taxonomy" id="2917965"/>
    <lineage>
        <taxon>Bacteria</taxon>
        <taxon>Pseudomonadati</taxon>
        <taxon>Pseudomonadota</taxon>
        <taxon>Betaproteobacteria</taxon>
        <taxon>Burkholderiales</taxon>
        <taxon>Sphaerotilaceae</taxon>
        <taxon>Roseateles</taxon>
    </lineage>
</organism>
<dbReference type="Pfam" id="PF11218">
    <property type="entry name" value="DUF3011"/>
    <property type="match status" value="1"/>
</dbReference>
<dbReference type="Pfam" id="PF00652">
    <property type="entry name" value="Ricin_B_lectin"/>
    <property type="match status" value="1"/>
</dbReference>
<comment type="caution">
    <text evidence="4">The sequence shown here is derived from an EMBL/GenBank/DDBJ whole genome shotgun (WGS) entry which is preliminary data.</text>
</comment>
<dbReference type="Gene3D" id="2.80.10.50">
    <property type="match status" value="2"/>
</dbReference>
<keyword evidence="1" id="KW-0812">Transmembrane</keyword>
<dbReference type="OrthoDB" id="8673369at2"/>
<dbReference type="RefSeq" id="WP_099860555.1">
    <property type="nucleotide sequence ID" value="NZ_PEOG01000013.1"/>
</dbReference>
<keyword evidence="5" id="KW-1185">Reference proteome</keyword>
<dbReference type="PROSITE" id="PS50231">
    <property type="entry name" value="RICIN_B_LECTIN"/>
    <property type="match status" value="1"/>
</dbReference>
<feature type="signal peptide" evidence="2">
    <location>
        <begin position="1"/>
        <end position="32"/>
    </location>
</feature>
<keyword evidence="1" id="KW-1133">Transmembrane helix</keyword>
<dbReference type="NCBIfam" id="NF035930">
    <property type="entry name" value="lectin_2"/>
    <property type="match status" value="1"/>
</dbReference>